<reference evidence="1 2" key="1">
    <citation type="journal article" date="2016" name="Nat. Commun.">
        <title>Thousands of microbial genomes shed light on interconnected biogeochemical processes in an aquifer system.</title>
        <authorList>
            <person name="Anantharaman K."/>
            <person name="Brown C.T."/>
            <person name="Hug L.A."/>
            <person name="Sharon I."/>
            <person name="Castelle C.J."/>
            <person name="Probst A.J."/>
            <person name="Thomas B.C."/>
            <person name="Singh A."/>
            <person name="Wilkins M.J."/>
            <person name="Karaoz U."/>
            <person name="Brodie E.L."/>
            <person name="Williams K.H."/>
            <person name="Hubbard S.S."/>
            <person name="Banfield J.F."/>
        </authorList>
    </citation>
    <scope>NUCLEOTIDE SEQUENCE [LARGE SCALE GENOMIC DNA]</scope>
</reference>
<sequence length="236" mass="26864">MPKEFPGRIHGDGRVIMDDSFYSPVTKKQKPFYIKTLQKILSNAHIEVPIDNQNPILPDTLLALKQRFMIGFSNGCPWPEKAISEYLLEQATKPQTLEDLTTQIKESAHGDGKHSFLFQGLLRHASPELRNELLSYHPWQRLERQEDHNLPQDITDDSGKGAYGLAYNPPYFDVLIPLYKYIDDDTKGDTKQDRFFAVLNFFEKGAAKAQTITDLVNQAGAFLSNPQAYLKHSKAI</sequence>
<accession>A0A1F7L269</accession>
<gene>
    <name evidence="1" type="ORF">A3K52_05580</name>
</gene>
<name>A0A1F7L269_9BACT</name>
<evidence type="ECO:0000313" key="1">
    <source>
        <dbReference type="EMBL" id="OGK74207.1"/>
    </source>
</evidence>
<proteinExistence type="predicted"/>
<comment type="caution">
    <text evidence="1">The sequence shown here is derived from an EMBL/GenBank/DDBJ whole genome shotgun (WGS) entry which is preliminary data.</text>
</comment>
<organism evidence="1 2">
    <name type="scientific">Candidatus Roizmanbacteria bacterium RIFOXYD1_FULL_38_12</name>
    <dbReference type="NCBI Taxonomy" id="1802093"/>
    <lineage>
        <taxon>Bacteria</taxon>
        <taxon>Candidatus Roizmaniibacteriota</taxon>
    </lineage>
</organism>
<dbReference type="Proteomes" id="UP000177050">
    <property type="component" value="Unassembled WGS sequence"/>
</dbReference>
<protein>
    <submittedName>
        <fullName evidence="1">Uncharacterized protein</fullName>
    </submittedName>
</protein>
<dbReference type="EMBL" id="MGBR01000001">
    <property type="protein sequence ID" value="OGK74207.1"/>
    <property type="molecule type" value="Genomic_DNA"/>
</dbReference>
<evidence type="ECO:0000313" key="2">
    <source>
        <dbReference type="Proteomes" id="UP000177050"/>
    </source>
</evidence>
<dbReference type="AlphaFoldDB" id="A0A1F7L269"/>